<dbReference type="InterPro" id="IPR053134">
    <property type="entry name" value="RNA-dir_DNA_polymerase"/>
</dbReference>
<gene>
    <name evidence="2" type="ORF">MTR67_035856</name>
</gene>
<evidence type="ECO:0000313" key="3">
    <source>
        <dbReference type="Proteomes" id="UP001234989"/>
    </source>
</evidence>
<proteinExistence type="predicted"/>
<dbReference type="CDD" id="cd01647">
    <property type="entry name" value="RT_LTR"/>
    <property type="match status" value="1"/>
</dbReference>
<organism evidence="2 3">
    <name type="scientific">Solanum verrucosum</name>
    <dbReference type="NCBI Taxonomy" id="315347"/>
    <lineage>
        <taxon>Eukaryota</taxon>
        <taxon>Viridiplantae</taxon>
        <taxon>Streptophyta</taxon>
        <taxon>Embryophyta</taxon>
        <taxon>Tracheophyta</taxon>
        <taxon>Spermatophyta</taxon>
        <taxon>Magnoliopsida</taxon>
        <taxon>eudicotyledons</taxon>
        <taxon>Gunneridae</taxon>
        <taxon>Pentapetalae</taxon>
        <taxon>asterids</taxon>
        <taxon>lamiids</taxon>
        <taxon>Solanales</taxon>
        <taxon>Solanaceae</taxon>
        <taxon>Solanoideae</taxon>
        <taxon>Solaneae</taxon>
        <taxon>Solanum</taxon>
    </lineage>
</organism>
<accession>A0AAF0UB64</accession>
<dbReference type="AlphaFoldDB" id="A0AAF0UB64"/>
<protein>
    <recommendedName>
        <fullName evidence="1">Reverse transcriptase domain-containing protein</fullName>
    </recommendedName>
</protein>
<name>A0AAF0UB64_SOLVR</name>
<dbReference type="PANTHER" id="PTHR24559:SF444">
    <property type="entry name" value="REVERSE TRANSCRIPTASE DOMAIN-CONTAINING PROTEIN"/>
    <property type="match status" value="1"/>
</dbReference>
<feature type="domain" description="Reverse transcriptase" evidence="1">
    <location>
        <begin position="88"/>
        <end position="170"/>
    </location>
</feature>
<dbReference type="InterPro" id="IPR000477">
    <property type="entry name" value="RT_dom"/>
</dbReference>
<dbReference type="SUPFAM" id="SSF56672">
    <property type="entry name" value="DNA/RNA polymerases"/>
    <property type="match status" value="1"/>
</dbReference>
<dbReference type="Gene3D" id="3.30.70.270">
    <property type="match status" value="1"/>
</dbReference>
<dbReference type="PANTHER" id="PTHR24559">
    <property type="entry name" value="TRANSPOSON TY3-I GAG-POL POLYPROTEIN"/>
    <property type="match status" value="1"/>
</dbReference>
<dbReference type="EMBL" id="CP133619">
    <property type="protein sequence ID" value="WMV42471.1"/>
    <property type="molecule type" value="Genomic_DNA"/>
</dbReference>
<reference evidence="2" key="1">
    <citation type="submission" date="2023-08" db="EMBL/GenBank/DDBJ databases">
        <title>A de novo genome assembly of Solanum verrucosum Schlechtendal, a Mexican diploid species geographically isolated from the other diploid A-genome species in potato relatives.</title>
        <authorList>
            <person name="Hosaka K."/>
        </authorList>
    </citation>
    <scope>NUCLEOTIDE SEQUENCE</scope>
    <source>
        <tissue evidence="2">Young leaves</tissue>
    </source>
</reference>
<evidence type="ECO:0000313" key="2">
    <source>
        <dbReference type="EMBL" id="WMV42471.1"/>
    </source>
</evidence>
<dbReference type="Gene3D" id="3.10.10.10">
    <property type="entry name" value="HIV Type 1 Reverse Transcriptase, subunit A, domain 1"/>
    <property type="match status" value="1"/>
</dbReference>
<sequence>MKVESPSIESIHMVSKREVFPTDWPGMPSGRDIDFCIHLEPGTRPTSIPPYRMAPTELRELKAQIQELIDKGFIRPSASPRSAAVLFVKKKDDSMRMCIDYRQLNKVTILNKYSLPRIDDFFDQLQGASVFSKIDLRSGYHQLKIRPEDIPKTAFRTRYGHYEFLVMSFG</sequence>
<dbReference type="InterPro" id="IPR043502">
    <property type="entry name" value="DNA/RNA_pol_sf"/>
</dbReference>
<keyword evidence="3" id="KW-1185">Reference proteome</keyword>
<dbReference type="InterPro" id="IPR043128">
    <property type="entry name" value="Rev_trsase/Diguanyl_cyclase"/>
</dbReference>
<dbReference type="Pfam" id="PF00078">
    <property type="entry name" value="RVT_1"/>
    <property type="match status" value="1"/>
</dbReference>
<evidence type="ECO:0000259" key="1">
    <source>
        <dbReference type="Pfam" id="PF00078"/>
    </source>
</evidence>
<dbReference type="Proteomes" id="UP001234989">
    <property type="component" value="Chromosome 8"/>
</dbReference>